<evidence type="ECO:0000256" key="2">
    <source>
        <dbReference type="PROSITE-ProRule" id="PRU01379"/>
    </source>
</evidence>
<dbReference type="EMBL" id="QRHA01000005">
    <property type="protein sequence ID" value="RDV26143.1"/>
    <property type="molecule type" value="Genomic_DNA"/>
</dbReference>
<dbReference type="Gene3D" id="2.60.40.3120">
    <property type="match status" value="1"/>
</dbReference>
<dbReference type="PANTHER" id="PTHR12756">
    <property type="entry name" value="CYTOSOLIC CARBOXYPEPTIDASE"/>
    <property type="match status" value="1"/>
</dbReference>
<comment type="caution">
    <text evidence="4">The sequence shown here is derived from an EMBL/GenBank/DDBJ whole genome shotgun (WGS) entry which is preliminary data.</text>
</comment>
<dbReference type="InterPro" id="IPR040626">
    <property type="entry name" value="Pepdidase_M14_N"/>
</dbReference>
<feature type="active site" description="Proton donor/acceptor" evidence="2">
    <location>
        <position position="335"/>
    </location>
</feature>
<dbReference type="SMART" id="SM00631">
    <property type="entry name" value="Zn_pept"/>
    <property type="match status" value="1"/>
</dbReference>
<evidence type="ECO:0000313" key="5">
    <source>
        <dbReference type="Proteomes" id="UP000256561"/>
    </source>
</evidence>
<dbReference type="Proteomes" id="UP000256561">
    <property type="component" value="Unassembled WGS sequence"/>
</dbReference>
<dbReference type="GO" id="GO:0006508">
    <property type="term" value="P:proteolysis"/>
    <property type="evidence" value="ECO:0007669"/>
    <property type="project" value="InterPro"/>
</dbReference>
<reference evidence="5" key="1">
    <citation type="submission" date="2018-08" db="EMBL/GenBank/DDBJ databases">
        <authorList>
            <person name="Zhang J."/>
            <person name="Du Z.-J."/>
        </authorList>
    </citation>
    <scope>NUCLEOTIDE SEQUENCE [LARGE SCALE GENOMIC DNA]</scope>
    <source>
        <strain evidence="5">KCTC 52655</strain>
    </source>
</reference>
<accession>A0A3D8M917</accession>
<protein>
    <recommendedName>
        <fullName evidence="3">Peptidase M14 domain-containing protein</fullName>
    </recommendedName>
</protein>
<dbReference type="GO" id="GO:0008270">
    <property type="term" value="F:zinc ion binding"/>
    <property type="evidence" value="ECO:0007669"/>
    <property type="project" value="InterPro"/>
</dbReference>
<dbReference type="GO" id="GO:0004181">
    <property type="term" value="F:metallocarboxypeptidase activity"/>
    <property type="evidence" value="ECO:0007669"/>
    <property type="project" value="InterPro"/>
</dbReference>
<dbReference type="InterPro" id="IPR050821">
    <property type="entry name" value="Cytosolic_carboxypeptidase"/>
</dbReference>
<comment type="similarity">
    <text evidence="2">Belongs to the peptidase M14 family.</text>
</comment>
<dbReference type="Gene3D" id="3.40.630.10">
    <property type="entry name" value="Zn peptidases"/>
    <property type="match status" value="1"/>
</dbReference>
<dbReference type="RefSeq" id="WP_115593013.1">
    <property type="nucleotide sequence ID" value="NZ_QRHA01000005.1"/>
</dbReference>
<dbReference type="AlphaFoldDB" id="A0A3D8M917"/>
<dbReference type="CDD" id="cd06234">
    <property type="entry name" value="M14_PaCCP-like"/>
    <property type="match status" value="1"/>
</dbReference>
<organism evidence="4 5">
    <name type="scientific">Alteromonas aestuariivivens</name>
    <dbReference type="NCBI Taxonomy" id="1938339"/>
    <lineage>
        <taxon>Bacteria</taxon>
        <taxon>Pseudomonadati</taxon>
        <taxon>Pseudomonadota</taxon>
        <taxon>Gammaproteobacteria</taxon>
        <taxon>Alteromonadales</taxon>
        <taxon>Alteromonadaceae</taxon>
        <taxon>Alteromonas/Salinimonas group</taxon>
        <taxon>Alteromonas</taxon>
    </lineage>
</organism>
<evidence type="ECO:0000256" key="1">
    <source>
        <dbReference type="ARBA" id="ARBA00001947"/>
    </source>
</evidence>
<gene>
    <name evidence="4" type="ORF">DXV75_08695</name>
</gene>
<dbReference type="Pfam" id="PF18027">
    <property type="entry name" value="Pepdidase_M14_N"/>
    <property type="match status" value="1"/>
</dbReference>
<name>A0A3D8M917_9ALTE</name>
<dbReference type="PROSITE" id="PS52035">
    <property type="entry name" value="PEPTIDASE_M14"/>
    <property type="match status" value="1"/>
</dbReference>
<sequence length="375" mass="42929">MHISSQFDSGNIQVVSAESAGDIVLRIQKDNQSEFYQWFHFRLFGEPFELHRIRLCDLAKSAYPKGWEDYRVLASYDRQTWFRVDTEFDGDNLTFAFTPEQPSVYFAYFIPYSYERHLDLIHDAQMSLHCEHRLLGQTLDGRDMSVLVIGDEEPGKKKIWVTARQHPGETMAEWCAEGLIYRLLDEQDGLARSLLDQAVFYVVPNMNPDGAVRGHLRTNAAGVNLNREWATPSLEKSPEVYYVLQAMQHSGVDLYLDLHGDEALPYNFVAGSEGIPNYSERLKQLEDNFKAALLNTTPEFQDEYGYPKDEPGKANLTVASNAVGHQFDCLSYTFEMPFKDNINLPDSEFGWSVQRCRQLGEDLLVAVRAVVSQLR</sequence>
<dbReference type="PANTHER" id="PTHR12756:SF11">
    <property type="entry name" value="CYTOSOLIC CARBOXYPEPTIDASE 1"/>
    <property type="match status" value="1"/>
</dbReference>
<dbReference type="InterPro" id="IPR000834">
    <property type="entry name" value="Peptidase_M14"/>
</dbReference>
<dbReference type="SUPFAM" id="SSF53187">
    <property type="entry name" value="Zn-dependent exopeptidases"/>
    <property type="match status" value="1"/>
</dbReference>
<evidence type="ECO:0000259" key="3">
    <source>
        <dbReference type="PROSITE" id="PS52035"/>
    </source>
</evidence>
<evidence type="ECO:0000313" key="4">
    <source>
        <dbReference type="EMBL" id="RDV26143.1"/>
    </source>
</evidence>
<keyword evidence="5" id="KW-1185">Reference proteome</keyword>
<feature type="domain" description="Peptidase M14" evidence="3">
    <location>
        <begin position="110"/>
        <end position="374"/>
    </location>
</feature>
<comment type="cofactor">
    <cofactor evidence="1">
        <name>Zn(2+)</name>
        <dbReference type="ChEBI" id="CHEBI:29105"/>
    </cofactor>
</comment>
<dbReference type="OrthoDB" id="5490902at2"/>
<proteinExistence type="inferred from homology"/>
<dbReference type="Pfam" id="PF00246">
    <property type="entry name" value="Peptidase_M14"/>
    <property type="match status" value="1"/>
</dbReference>